<evidence type="ECO:0000313" key="3">
    <source>
        <dbReference type="Proteomes" id="UP000013827"/>
    </source>
</evidence>
<feature type="region of interest" description="Disordered" evidence="1">
    <location>
        <begin position="112"/>
        <end position="143"/>
    </location>
</feature>
<evidence type="ECO:0000313" key="2">
    <source>
        <dbReference type="EnsemblProtists" id="EOD20593"/>
    </source>
</evidence>
<evidence type="ECO:0000256" key="1">
    <source>
        <dbReference type="SAM" id="MobiDB-lite"/>
    </source>
</evidence>
<keyword evidence="3" id="KW-1185">Reference proteome</keyword>
<dbReference type="Proteomes" id="UP000013827">
    <property type="component" value="Unassembled WGS sequence"/>
</dbReference>
<reference evidence="3" key="1">
    <citation type="journal article" date="2013" name="Nature">
        <title>Pan genome of the phytoplankton Emiliania underpins its global distribution.</title>
        <authorList>
            <person name="Read B.A."/>
            <person name="Kegel J."/>
            <person name="Klute M.J."/>
            <person name="Kuo A."/>
            <person name="Lefebvre S.C."/>
            <person name="Maumus F."/>
            <person name="Mayer C."/>
            <person name="Miller J."/>
            <person name="Monier A."/>
            <person name="Salamov A."/>
            <person name="Young J."/>
            <person name="Aguilar M."/>
            <person name="Claverie J.M."/>
            <person name="Frickenhaus S."/>
            <person name="Gonzalez K."/>
            <person name="Herman E.K."/>
            <person name="Lin Y.C."/>
            <person name="Napier J."/>
            <person name="Ogata H."/>
            <person name="Sarno A.F."/>
            <person name="Shmutz J."/>
            <person name="Schroeder D."/>
            <person name="de Vargas C."/>
            <person name="Verret F."/>
            <person name="von Dassow P."/>
            <person name="Valentin K."/>
            <person name="Van de Peer Y."/>
            <person name="Wheeler G."/>
            <person name="Dacks J.B."/>
            <person name="Delwiche C.F."/>
            <person name="Dyhrman S.T."/>
            <person name="Glockner G."/>
            <person name="John U."/>
            <person name="Richards T."/>
            <person name="Worden A.Z."/>
            <person name="Zhang X."/>
            <person name="Grigoriev I.V."/>
            <person name="Allen A.E."/>
            <person name="Bidle K."/>
            <person name="Borodovsky M."/>
            <person name="Bowler C."/>
            <person name="Brownlee C."/>
            <person name="Cock J.M."/>
            <person name="Elias M."/>
            <person name="Gladyshev V.N."/>
            <person name="Groth M."/>
            <person name="Guda C."/>
            <person name="Hadaegh A."/>
            <person name="Iglesias-Rodriguez M.D."/>
            <person name="Jenkins J."/>
            <person name="Jones B.M."/>
            <person name="Lawson T."/>
            <person name="Leese F."/>
            <person name="Lindquist E."/>
            <person name="Lobanov A."/>
            <person name="Lomsadze A."/>
            <person name="Malik S.B."/>
            <person name="Marsh M.E."/>
            <person name="Mackinder L."/>
            <person name="Mock T."/>
            <person name="Mueller-Roeber B."/>
            <person name="Pagarete A."/>
            <person name="Parker M."/>
            <person name="Probert I."/>
            <person name="Quesneville H."/>
            <person name="Raines C."/>
            <person name="Rensing S.A."/>
            <person name="Riano-Pachon D.M."/>
            <person name="Richier S."/>
            <person name="Rokitta S."/>
            <person name="Shiraiwa Y."/>
            <person name="Soanes D.M."/>
            <person name="van der Giezen M."/>
            <person name="Wahlund T.M."/>
            <person name="Williams B."/>
            <person name="Wilson W."/>
            <person name="Wolfe G."/>
            <person name="Wurch L.L."/>
        </authorList>
    </citation>
    <scope>NUCLEOTIDE SEQUENCE</scope>
</reference>
<reference evidence="2" key="2">
    <citation type="submission" date="2024-10" db="UniProtKB">
        <authorList>
            <consortium name="EnsemblProtists"/>
        </authorList>
    </citation>
    <scope>IDENTIFICATION</scope>
</reference>
<sequence length="288" mass="30838">MARVAMTGTAAADPVADGAGAQAPATVVPPGMRSGRWNGSDRVQLEDAVMVARIAGASQVRLIRPGYATIEIDLKHEKAAGDRASVQAAERSYVERTAPKKKELTKEQLAARAAARKAKKARQKARRAKEAGERAASEAERAEAPRAQLRENIQYVMAGLRTAAAQTRSQAGSKIEVEYSLPPERDDGYRRGPSKVYAKVPQGTVATTVASDWLATELAEYGEIDAACRDRFVMHLMTAAGASAPADAVFRFTAGEPMQTSRPISASGEDDDEDTGSEEYSDDRASDR</sequence>
<dbReference type="AlphaFoldDB" id="A0A0D3JAQ8"/>
<accession>A0A0D3JAQ8</accession>
<feature type="compositionally biased region" description="Acidic residues" evidence="1">
    <location>
        <begin position="268"/>
        <end position="281"/>
    </location>
</feature>
<feature type="compositionally biased region" description="Basic and acidic residues" evidence="1">
    <location>
        <begin position="128"/>
        <end position="143"/>
    </location>
</feature>
<protein>
    <submittedName>
        <fullName evidence="2">Uncharacterized protein</fullName>
    </submittedName>
</protein>
<dbReference type="HOGENOM" id="CLU_069981_0_0_1"/>
<dbReference type="RefSeq" id="XP_005773022.1">
    <property type="nucleotide sequence ID" value="XM_005772965.1"/>
</dbReference>
<dbReference type="EnsemblProtists" id="EOD20593">
    <property type="protein sequence ID" value="EOD20593"/>
    <property type="gene ID" value="EMIHUDRAFT_208535"/>
</dbReference>
<feature type="compositionally biased region" description="Basic residues" evidence="1">
    <location>
        <begin position="114"/>
        <end position="127"/>
    </location>
</feature>
<feature type="region of interest" description="Disordered" evidence="1">
    <location>
        <begin position="1"/>
        <end position="39"/>
    </location>
</feature>
<organism evidence="2 3">
    <name type="scientific">Emiliania huxleyi (strain CCMP1516)</name>
    <dbReference type="NCBI Taxonomy" id="280463"/>
    <lineage>
        <taxon>Eukaryota</taxon>
        <taxon>Haptista</taxon>
        <taxon>Haptophyta</taxon>
        <taxon>Prymnesiophyceae</taxon>
        <taxon>Isochrysidales</taxon>
        <taxon>Noelaerhabdaceae</taxon>
        <taxon>Emiliania</taxon>
    </lineage>
</organism>
<feature type="region of interest" description="Disordered" evidence="1">
    <location>
        <begin position="254"/>
        <end position="288"/>
    </location>
</feature>
<name>A0A0D3JAQ8_EMIH1</name>
<dbReference type="GeneID" id="17266140"/>
<dbReference type="PaxDb" id="2903-EOD20593"/>
<feature type="compositionally biased region" description="Low complexity" evidence="1">
    <location>
        <begin position="9"/>
        <end position="26"/>
    </location>
</feature>
<dbReference type="KEGG" id="ehx:EMIHUDRAFT_208535"/>
<proteinExistence type="predicted"/>